<protein>
    <submittedName>
        <fullName evidence="2">Putative secreted protein</fullName>
    </submittedName>
</protein>
<evidence type="ECO:0000313" key="2">
    <source>
        <dbReference type="EMBL" id="MXU93085.1"/>
    </source>
</evidence>
<proteinExistence type="predicted"/>
<evidence type="ECO:0000256" key="1">
    <source>
        <dbReference type="SAM" id="SignalP"/>
    </source>
</evidence>
<sequence>MFLTSLLMPGSLGRLLIMALAPAMAPPSSAVPSSLITSRGPSWTGFSPSLGIGMSSGSFLVLKEALVMMALDTVVVEVVGEMATLMPMGPSPGWPLWPASREFLMALVIRSTSVNMFCMARRWMSFRAWCPRLKRPLNMEK</sequence>
<dbReference type="EMBL" id="GIFC01011002">
    <property type="protein sequence ID" value="MXU93085.1"/>
    <property type="molecule type" value="Transcribed_RNA"/>
</dbReference>
<keyword evidence="1" id="KW-0732">Signal</keyword>
<reference evidence="2" key="1">
    <citation type="submission" date="2019-12" db="EMBL/GenBank/DDBJ databases">
        <title>An insight into the sialome of adult female Ixodes ricinus ticks feeding for 6 days.</title>
        <authorList>
            <person name="Perner J."/>
            <person name="Ribeiro J.M.C."/>
        </authorList>
    </citation>
    <scope>NUCLEOTIDE SEQUENCE</scope>
    <source>
        <strain evidence="2">Semi-engorged</strain>
        <tissue evidence="2">Salivary glands</tissue>
    </source>
</reference>
<name>A0A6B0UTU8_IXORI</name>
<accession>A0A6B0UTU8</accession>
<organism evidence="2">
    <name type="scientific">Ixodes ricinus</name>
    <name type="common">Common tick</name>
    <name type="synonym">Acarus ricinus</name>
    <dbReference type="NCBI Taxonomy" id="34613"/>
    <lineage>
        <taxon>Eukaryota</taxon>
        <taxon>Metazoa</taxon>
        <taxon>Ecdysozoa</taxon>
        <taxon>Arthropoda</taxon>
        <taxon>Chelicerata</taxon>
        <taxon>Arachnida</taxon>
        <taxon>Acari</taxon>
        <taxon>Parasitiformes</taxon>
        <taxon>Ixodida</taxon>
        <taxon>Ixodoidea</taxon>
        <taxon>Ixodidae</taxon>
        <taxon>Ixodinae</taxon>
        <taxon>Ixodes</taxon>
    </lineage>
</organism>
<feature type="chain" id="PRO_5025349084" evidence="1">
    <location>
        <begin position="31"/>
        <end position="141"/>
    </location>
</feature>
<dbReference type="AlphaFoldDB" id="A0A6B0UTU8"/>
<feature type="signal peptide" evidence="1">
    <location>
        <begin position="1"/>
        <end position="30"/>
    </location>
</feature>